<proteinExistence type="predicted"/>
<dbReference type="NCBIfam" id="TIGR04088">
    <property type="entry name" value="cognate_SipW"/>
    <property type="match status" value="1"/>
</dbReference>
<accession>A0ABV1NXW5</accession>
<organism evidence="1 2">
    <name type="scientific">Nocardioides kribbensis</name>
    <dbReference type="NCBI Taxonomy" id="305517"/>
    <lineage>
        <taxon>Bacteria</taxon>
        <taxon>Bacillati</taxon>
        <taxon>Actinomycetota</taxon>
        <taxon>Actinomycetes</taxon>
        <taxon>Propionibacteriales</taxon>
        <taxon>Nocardioidaceae</taxon>
        <taxon>Nocardioides</taxon>
    </lineage>
</organism>
<dbReference type="Proteomes" id="UP001482520">
    <property type="component" value="Unassembled WGS sequence"/>
</dbReference>
<dbReference type="RefSeq" id="WP_349500675.1">
    <property type="nucleotide sequence ID" value="NZ_JBEFCX010000131.1"/>
</dbReference>
<protein>
    <submittedName>
        <fullName evidence="1">SipW-dependent-type signal peptide-containing protein</fullName>
    </submittedName>
</protein>
<dbReference type="EMBL" id="JBEGDP010000007">
    <property type="protein sequence ID" value="MEQ7847365.1"/>
    <property type="molecule type" value="Genomic_DNA"/>
</dbReference>
<keyword evidence="2" id="KW-1185">Reference proteome</keyword>
<sequence length="202" mass="19246">MPSHRATPARGGVPRPLRSLRVQAALGLAVVACVATTGTWAAWTDEVPVSGATVTAGSIDLTVDGGNAVTGYASLSVGAMVPGGSVAAVLTVRNAGTAPLRWTATSTATNADGKGLAAALAVKVTGDTAVSGSAPATTCAGTALAGAGSTLGGALVGTGRTLAPATTEKVCVQLTLPGTAASGLQGATTAVTLTFTASSDLS</sequence>
<evidence type="ECO:0000313" key="1">
    <source>
        <dbReference type="EMBL" id="MEQ7847365.1"/>
    </source>
</evidence>
<reference evidence="1 2" key="1">
    <citation type="submission" date="2024-02" db="EMBL/GenBank/DDBJ databases">
        <title>Full genome sequence of Nocardioides kribbensis.</title>
        <authorList>
            <person name="Poletto B.L."/>
            <person name="Silva G."/>
            <person name="Galante D."/>
            <person name="Campos K.R."/>
            <person name="Santos M.B.N."/>
            <person name="Sacchi C.T."/>
        </authorList>
    </citation>
    <scope>NUCLEOTIDE SEQUENCE [LARGE SCALE GENOMIC DNA]</scope>
    <source>
        <strain evidence="1 2">O4R</strain>
    </source>
</reference>
<comment type="caution">
    <text evidence="1">The sequence shown here is derived from an EMBL/GenBank/DDBJ whole genome shotgun (WGS) entry which is preliminary data.</text>
</comment>
<gene>
    <name evidence="1" type="ORF">V6R90_08755</name>
</gene>
<dbReference type="InterPro" id="IPR023833">
    <property type="entry name" value="Signal_pept_SipW-depend-type"/>
</dbReference>
<dbReference type="PROSITE" id="PS51257">
    <property type="entry name" value="PROKAR_LIPOPROTEIN"/>
    <property type="match status" value="1"/>
</dbReference>
<evidence type="ECO:0000313" key="2">
    <source>
        <dbReference type="Proteomes" id="UP001482520"/>
    </source>
</evidence>
<name>A0ABV1NXW5_9ACTN</name>